<evidence type="ECO:0000256" key="2">
    <source>
        <dbReference type="SAM" id="MobiDB-lite"/>
    </source>
</evidence>
<comment type="caution">
    <text evidence="3">The sequence shown here is derived from an EMBL/GenBank/DDBJ whole genome shotgun (WGS) entry which is preliminary data.</text>
</comment>
<feature type="compositionally biased region" description="Polar residues" evidence="2">
    <location>
        <begin position="20"/>
        <end position="31"/>
    </location>
</feature>
<accession>A0A2T7NEQ3</accession>
<dbReference type="AlphaFoldDB" id="A0A2T7NEQ3"/>
<evidence type="ECO:0000256" key="1">
    <source>
        <dbReference type="SAM" id="Coils"/>
    </source>
</evidence>
<sequence length="553" mass="64624">MKTHASAQNHDVDGKRNDAEQISETSDLMTNEETDHSSLEMSSNPRSELDDDNDTDYRENTLATLTVTSHPGTNREPTGTSPSSYMPGPVADLENSASSSTPVKEQQPSDGTQPLETKDGGSVIDESGLGRKTIVLNEPVEVRQTARRIALKQVHAKTNSRQKINIDCTGNNFRARPSLEIEKKEIRYVINLEEEEEKEEEKEEEEEEEQEQEQEQQEQQEQDNWKKEKKDFEAEQHRLHGKQLEDKDKAMKQLQKEFQEMQDQHKNLIEQLEEKKNEVKKLESDCQETQGQEVDQMAQLHKQLDKKNHDLQEAQVFCHCLPQRTSRASKPFDEEMRQKKNDAELASLEATCTEKQEKFQELQNQFDEEMRQKEEMMQELASLAATCTEKQDRTNNLEAEEMKWKKEKKEFEAKVQSLEEEKLKWEKEKNKSKDKFQELQNQFDEEMRQKEEMMQKLSSLEATCTEKQDRTNNIEAEEMKWKKEKKEFEALDDINSVSLELAQLRETNKQIRNQLNLKETQWKAAQVGQGEAALEGVRSHYKELEEVLRPRNE</sequence>
<protein>
    <submittedName>
        <fullName evidence="3">Uncharacterized protein</fullName>
    </submittedName>
</protein>
<feature type="compositionally biased region" description="Polar residues" evidence="2">
    <location>
        <begin position="95"/>
        <end position="115"/>
    </location>
</feature>
<feature type="region of interest" description="Disordered" evidence="2">
    <location>
        <begin position="1"/>
        <end position="126"/>
    </location>
</feature>
<evidence type="ECO:0000313" key="3">
    <source>
        <dbReference type="EMBL" id="PVD19654.1"/>
    </source>
</evidence>
<dbReference type="InterPro" id="IPR051002">
    <property type="entry name" value="UBA_autophagy_assoc_protein"/>
</dbReference>
<dbReference type="PANTHER" id="PTHR31915">
    <property type="entry name" value="SKICH DOMAIN-CONTAINING PROTEIN"/>
    <property type="match status" value="1"/>
</dbReference>
<organism evidence="3 4">
    <name type="scientific">Pomacea canaliculata</name>
    <name type="common">Golden apple snail</name>
    <dbReference type="NCBI Taxonomy" id="400727"/>
    <lineage>
        <taxon>Eukaryota</taxon>
        <taxon>Metazoa</taxon>
        <taxon>Spiralia</taxon>
        <taxon>Lophotrochozoa</taxon>
        <taxon>Mollusca</taxon>
        <taxon>Gastropoda</taxon>
        <taxon>Caenogastropoda</taxon>
        <taxon>Architaenioglossa</taxon>
        <taxon>Ampullarioidea</taxon>
        <taxon>Ampullariidae</taxon>
        <taxon>Pomacea</taxon>
    </lineage>
</organism>
<feature type="compositionally biased region" description="Polar residues" evidence="2">
    <location>
        <begin position="61"/>
        <end position="84"/>
    </location>
</feature>
<dbReference type="PANTHER" id="PTHR31915:SF6">
    <property type="entry name" value="SKICH DOMAIN-CONTAINING PROTEIN"/>
    <property type="match status" value="1"/>
</dbReference>
<feature type="compositionally biased region" description="Basic and acidic residues" evidence="2">
    <location>
        <begin position="223"/>
        <end position="272"/>
    </location>
</feature>
<dbReference type="Proteomes" id="UP000245119">
    <property type="component" value="Linkage Group LG13"/>
</dbReference>
<gene>
    <name evidence="3" type="ORF">C0Q70_20144</name>
</gene>
<feature type="compositionally biased region" description="Basic and acidic residues" evidence="2">
    <location>
        <begin position="10"/>
        <end position="19"/>
    </location>
</feature>
<feature type="compositionally biased region" description="Acidic residues" evidence="2">
    <location>
        <begin position="192"/>
        <end position="221"/>
    </location>
</feature>
<keyword evidence="4" id="KW-1185">Reference proteome</keyword>
<evidence type="ECO:0000313" key="4">
    <source>
        <dbReference type="Proteomes" id="UP000245119"/>
    </source>
</evidence>
<feature type="coiled-coil region" evidence="1">
    <location>
        <begin position="345"/>
        <end position="521"/>
    </location>
</feature>
<reference evidence="3 4" key="1">
    <citation type="submission" date="2018-04" db="EMBL/GenBank/DDBJ databases">
        <title>The genome of golden apple snail Pomacea canaliculata provides insight into stress tolerance and invasive adaptation.</title>
        <authorList>
            <person name="Liu C."/>
            <person name="Liu B."/>
            <person name="Ren Y."/>
            <person name="Zhang Y."/>
            <person name="Wang H."/>
            <person name="Li S."/>
            <person name="Jiang F."/>
            <person name="Yin L."/>
            <person name="Zhang G."/>
            <person name="Qian W."/>
            <person name="Fan W."/>
        </authorList>
    </citation>
    <scope>NUCLEOTIDE SEQUENCE [LARGE SCALE GENOMIC DNA]</scope>
    <source>
        <strain evidence="3">SZHN2017</strain>
        <tissue evidence="3">Muscle</tissue>
    </source>
</reference>
<proteinExistence type="predicted"/>
<dbReference type="EMBL" id="PZQS01000013">
    <property type="protein sequence ID" value="PVD19654.1"/>
    <property type="molecule type" value="Genomic_DNA"/>
</dbReference>
<feature type="region of interest" description="Disordered" evidence="2">
    <location>
        <begin position="192"/>
        <end position="272"/>
    </location>
</feature>
<keyword evidence="1" id="KW-0175">Coiled coil</keyword>
<name>A0A2T7NEQ3_POMCA</name>